<keyword evidence="4" id="KW-0238">DNA-binding</keyword>
<comment type="subcellular location">
    <subcellularLocation>
        <location evidence="4">Cytoplasm</location>
    </subcellularLocation>
</comment>
<protein>
    <recommendedName>
        <fullName evidence="4">DNA polymerase IV</fullName>
        <shortName evidence="4">Pol IV</shortName>
        <ecNumber evidence="4">2.7.7.7</ecNumber>
    </recommendedName>
</protein>
<dbReference type="PANTHER" id="PTHR11076">
    <property type="entry name" value="DNA REPAIR POLYMERASE UMUC / TRANSFERASE FAMILY MEMBER"/>
    <property type="match status" value="1"/>
</dbReference>
<evidence type="ECO:0000259" key="6">
    <source>
        <dbReference type="PROSITE" id="PS50173"/>
    </source>
</evidence>
<dbReference type="Pfam" id="PF11799">
    <property type="entry name" value="IMS_C"/>
    <property type="match status" value="1"/>
</dbReference>
<keyword evidence="4" id="KW-0460">Magnesium</keyword>
<comment type="cofactor">
    <cofactor evidence="4">
        <name>Mg(2+)</name>
        <dbReference type="ChEBI" id="CHEBI:18420"/>
    </cofactor>
    <text evidence="4">Binds 2 magnesium ions per subunit.</text>
</comment>
<keyword evidence="4" id="KW-0479">Metal-binding</keyword>
<dbReference type="EMBL" id="CP159218">
    <property type="protein sequence ID" value="XCG62437.1"/>
    <property type="molecule type" value="Genomic_DNA"/>
</dbReference>
<evidence type="ECO:0000313" key="7">
    <source>
        <dbReference type="EMBL" id="XCG62437.1"/>
    </source>
</evidence>
<dbReference type="RefSeq" id="WP_353648052.1">
    <property type="nucleotide sequence ID" value="NZ_CP159218.1"/>
</dbReference>
<dbReference type="InterPro" id="IPR043128">
    <property type="entry name" value="Rev_trsase/Diguanyl_cyclase"/>
</dbReference>
<organism evidence="7">
    <name type="scientific">Nakamurella sp. A5-74</name>
    <dbReference type="NCBI Taxonomy" id="3158264"/>
    <lineage>
        <taxon>Bacteria</taxon>
        <taxon>Bacillati</taxon>
        <taxon>Actinomycetota</taxon>
        <taxon>Actinomycetes</taxon>
        <taxon>Nakamurellales</taxon>
        <taxon>Nakamurellaceae</taxon>
        <taxon>Nakamurella</taxon>
    </lineage>
</organism>
<comment type="similarity">
    <text evidence="1 4">Belongs to the DNA polymerase type-Y family.</text>
</comment>
<keyword evidence="4" id="KW-0235">DNA replication</keyword>
<feature type="domain" description="UmuC" evidence="6">
    <location>
        <begin position="8"/>
        <end position="188"/>
    </location>
</feature>
<keyword evidence="4" id="KW-0515">Mutator protein</keyword>
<dbReference type="Gene3D" id="3.30.70.270">
    <property type="match status" value="1"/>
</dbReference>
<dbReference type="GO" id="GO:0003887">
    <property type="term" value="F:DNA-directed DNA polymerase activity"/>
    <property type="evidence" value="ECO:0007669"/>
    <property type="project" value="UniProtKB-UniRule"/>
</dbReference>
<keyword evidence="4" id="KW-0239">DNA-directed DNA polymerase</keyword>
<dbReference type="InterPro" id="IPR036775">
    <property type="entry name" value="DNA_pol_Y-fam_lit_finger_sf"/>
</dbReference>
<dbReference type="GO" id="GO:0006281">
    <property type="term" value="P:DNA repair"/>
    <property type="evidence" value="ECO:0007669"/>
    <property type="project" value="UniProtKB-UniRule"/>
</dbReference>
<sequence length="425" mass="44996">MDDSACTILHVDMDAFFALVELRRHPELRGRPMMVAGTGPRSVVLSATYAARATGVRSGIPTGRARALCPGIVVVPPEHGLYSEVSDQVMSMFRDVTPLVEPLSVDEAFLDVSGAGRGQGRPVQIAIRLRQRIADELGLVATVGAAATKFVAKLSSGLAKPDGLLVVPPGEVEQLLRPLPVRALWGVGPAQEKALLALGLTTVGDIAATSRSWLVKQIGQAAGSKLHDLANGIDGRSVTTDVAEASIGAETTFAVDTADRRILDRELLALADRTARRARAGGVRGRTVALKVRYDDFSTVFRSVTLAEPLDLSRDIHAAVVGLLDTLGATRPVRLVGVRLEGLVLPGEASAQLAFDVDPMASLIDADWRRAETTVDEVAARFGSAAIRPASLLAVSAPRHDRTRAPRVMPGESPDGQIRHNGLAE</sequence>
<dbReference type="InterPro" id="IPR024728">
    <property type="entry name" value="PolY_HhH_motif"/>
</dbReference>
<dbReference type="GO" id="GO:0003684">
    <property type="term" value="F:damaged DNA binding"/>
    <property type="evidence" value="ECO:0007669"/>
    <property type="project" value="InterPro"/>
</dbReference>
<dbReference type="EC" id="2.7.7.7" evidence="4"/>
<dbReference type="SUPFAM" id="SSF100879">
    <property type="entry name" value="Lesion bypass DNA polymerase (Y-family), little finger domain"/>
    <property type="match status" value="1"/>
</dbReference>
<reference evidence="7" key="1">
    <citation type="submission" date="2024-05" db="EMBL/GenBank/DDBJ databases">
        <authorList>
            <person name="Cai S.Y."/>
            <person name="Jin L.M."/>
            <person name="Li H.R."/>
        </authorList>
    </citation>
    <scope>NUCLEOTIDE SEQUENCE</scope>
    <source>
        <strain evidence="7">A5-74</strain>
    </source>
</reference>
<keyword evidence="4" id="KW-0227">DNA damage</keyword>
<keyword evidence="4" id="KW-0963">Cytoplasm</keyword>
<feature type="site" description="Substrate discrimination" evidence="4">
    <location>
        <position position="17"/>
    </location>
</feature>
<evidence type="ECO:0000256" key="5">
    <source>
        <dbReference type="SAM" id="MobiDB-lite"/>
    </source>
</evidence>
<dbReference type="InterPro" id="IPR022880">
    <property type="entry name" value="DNApol_IV"/>
</dbReference>
<dbReference type="PROSITE" id="PS50173">
    <property type="entry name" value="UMUC"/>
    <property type="match status" value="1"/>
</dbReference>
<dbReference type="GO" id="GO:0000287">
    <property type="term" value="F:magnesium ion binding"/>
    <property type="evidence" value="ECO:0007669"/>
    <property type="project" value="UniProtKB-UniRule"/>
</dbReference>
<comment type="subunit">
    <text evidence="4">Monomer.</text>
</comment>
<dbReference type="InterPro" id="IPR050116">
    <property type="entry name" value="DNA_polymerase-Y"/>
</dbReference>
<keyword evidence="4 7" id="KW-0548">Nucleotidyltransferase</keyword>
<feature type="binding site" evidence="4">
    <location>
        <position position="12"/>
    </location>
    <ligand>
        <name>Mg(2+)</name>
        <dbReference type="ChEBI" id="CHEBI:18420"/>
    </ligand>
</feature>
<evidence type="ECO:0000256" key="4">
    <source>
        <dbReference type="HAMAP-Rule" id="MF_01113"/>
    </source>
</evidence>
<comment type="function">
    <text evidence="2 4">Poorly processive, error-prone DNA polymerase involved in untargeted mutagenesis. Copies undamaged DNA at stalled replication forks, which arise in vivo from mismatched or misaligned primer ends. These misaligned primers can be extended by PolIV. Exhibits no 3'-5' exonuclease (proofreading) activity. May be involved in translesional synthesis, in conjunction with the beta clamp from PolIII.</text>
</comment>
<feature type="active site" evidence="4">
    <location>
        <position position="107"/>
    </location>
</feature>
<evidence type="ECO:0000256" key="3">
    <source>
        <dbReference type="ARBA" id="ARBA00049244"/>
    </source>
</evidence>
<dbReference type="PANTHER" id="PTHR11076:SF33">
    <property type="entry name" value="DNA POLYMERASE KAPPA"/>
    <property type="match status" value="1"/>
</dbReference>
<feature type="binding site" evidence="4">
    <location>
        <position position="106"/>
    </location>
    <ligand>
        <name>Mg(2+)</name>
        <dbReference type="ChEBI" id="CHEBI:18420"/>
    </ligand>
</feature>
<gene>
    <name evidence="4 7" type="primary">dinB</name>
    <name evidence="7" type="ORF">ABLG96_14405</name>
</gene>
<dbReference type="AlphaFoldDB" id="A0AAU8DNH1"/>
<dbReference type="GO" id="GO:0005829">
    <property type="term" value="C:cytosol"/>
    <property type="evidence" value="ECO:0007669"/>
    <property type="project" value="TreeGrafter"/>
</dbReference>
<dbReference type="GO" id="GO:0042276">
    <property type="term" value="P:error-prone translesion synthesis"/>
    <property type="evidence" value="ECO:0007669"/>
    <property type="project" value="TreeGrafter"/>
</dbReference>
<dbReference type="InterPro" id="IPR043502">
    <property type="entry name" value="DNA/RNA_pol_sf"/>
</dbReference>
<dbReference type="SUPFAM" id="SSF56672">
    <property type="entry name" value="DNA/RNA polymerases"/>
    <property type="match status" value="1"/>
</dbReference>
<dbReference type="GO" id="GO:0009432">
    <property type="term" value="P:SOS response"/>
    <property type="evidence" value="ECO:0007669"/>
    <property type="project" value="TreeGrafter"/>
</dbReference>
<dbReference type="CDD" id="cd03586">
    <property type="entry name" value="PolY_Pol_IV_kappa"/>
    <property type="match status" value="1"/>
</dbReference>
<dbReference type="Gene3D" id="3.40.1170.60">
    <property type="match status" value="1"/>
</dbReference>
<dbReference type="Gene3D" id="1.10.150.20">
    <property type="entry name" value="5' to 3' exonuclease, C-terminal subdomain"/>
    <property type="match status" value="1"/>
</dbReference>
<accession>A0AAU8DNH1</accession>
<dbReference type="InterPro" id="IPR001126">
    <property type="entry name" value="UmuC"/>
</dbReference>
<keyword evidence="4" id="KW-0234">DNA repair</keyword>
<comment type="catalytic activity">
    <reaction evidence="3 4">
        <text>DNA(n) + a 2'-deoxyribonucleoside 5'-triphosphate = DNA(n+1) + diphosphate</text>
        <dbReference type="Rhea" id="RHEA:22508"/>
        <dbReference type="Rhea" id="RHEA-COMP:17339"/>
        <dbReference type="Rhea" id="RHEA-COMP:17340"/>
        <dbReference type="ChEBI" id="CHEBI:33019"/>
        <dbReference type="ChEBI" id="CHEBI:61560"/>
        <dbReference type="ChEBI" id="CHEBI:173112"/>
        <dbReference type="EC" id="2.7.7.7"/>
    </reaction>
</comment>
<dbReference type="NCBIfam" id="NF003015">
    <property type="entry name" value="PRK03858.1"/>
    <property type="match status" value="1"/>
</dbReference>
<keyword evidence="4 7" id="KW-0808">Transferase</keyword>
<feature type="region of interest" description="Disordered" evidence="5">
    <location>
        <begin position="399"/>
        <end position="425"/>
    </location>
</feature>
<dbReference type="GO" id="GO:0006261">
    <property type="term" value="P:DNA-templated DNA replication"/>
    <property type="evidence" value="ECO:0007669"/>
    <property type="project" value="UniProtKB-UniRule"/>
</dbReference>
<dbReference type="Gene3D" id="3.30.1490.100">
    <property type="entry name" value="DNA polymerase, Y-family, little finger domain"/>
    <property type="match status" value="1"/>
</dbReference>
<dbReference type="Pfam" id="PF11798">
    <property type="entry name" value="IMS_HHH"/>
    <property type="match status" value="1"/>
</dbReference>
<proteinExistence type="inferred from homology"/>
<name>A0AAU8DNH1_9ACTN</name>
<dbReference type="HAMAP" id="MF_01113">
    <property type="entry name" value="DNApol_IV"/>
    <property type="match status" value="1"/>
</dbReference>
<dbReference type="InterPro" id="IPR017961">
    <property type="entry name" value="DNA_pol_Y-fam_little_finger"/>
</dbReference>
<evidence type="ECO:0000256" key="2">
    <source>
        <dbReference type="ARBA" id="ARBA00025589"/>
    </source>
</evidence>
<dbReference type="NCBIfam" id="NF002677">
    <property type="entry name" value="PRK02406.1"/>
    <property type="match status" value="1"/>
</dbReference>
<dbReference type="Pfam" id="PF00817">
    <property type="entry name" value="IMS"/>
    <property type="match status" value="1"/>
</dbReference>
<evidence type="ECO:0000256" key="1">
    <source>
        <dbReference type="ARBA" id="ARBA00010945"/>
    </source>
</evidence>